<evidence type="ECO:0000256" key="1">
    <source>
        <dbReference type="SAM" id="MobiDB-lite"/>
    </source>
</evidence>
<feature type="region of interest" description="Disordered" evidence="1">
    <location>
        <begin position="1"/>
        <end position="28"/>
    </location>
</feature>
<feature type="region of interest" description="Disordered" evidence="1">
    <location>
        <begin position="85"/>
        <end position="129"/>
    </location>
</feature>
<dbReference type="PANTHER" id="PTHR37553:SF8">
    <property type="entry name" value="DUF4705 DOMAIN-CONTAINING PROTEIN"/>
    <property type="match status" value="1"/>
</dbReference>
<feature type="domain" description="DUF4705" evidence="2">
    <location>
        <begin position="329"/>
        <end position="373"/>
    </location>
</feature>
<dbReference type="AlphaFoldDB" id="A0A8I5U105"/>
<feature type="compositionally biased region" description="Low complexity" evidence="1">
    <location>
        <begin position="85"/>
        <end position="121"/>
    </location>
</feature>
<dbReference type="GeneTree" id="ENSGT00910000146668"/>
<dbReference type="AntiFam" id="ANF00022">
    <property type="entry name" value="Long non-coding RNA"/>
</dbReference>
<evidence type="ECO:0000259" key="2">
    <source>
        <dbReference type="Pfam" id="PF15788"/>
    </source>
</evidence>
<feature type="region of interest" description="Disordered" evidence="1">
    <location>
        <begin position="245"/>
        <end position="275"/>
    </location>
</feature>
<dbReference type="PANTHER" id="PTHR37553">
    <property type="entry name" value="DUF4705 DOMAIN-CONTAINING PROTEIN"/>
    <property type="match status" value="1"/>
</dbReference>
<keyword evidence="4" id="KW-1185">Reference proteome</keyword>
<proteinExistence type="predicted"/>
<reference evidence="3 4" key="1">
    <citation type="submission" date="2008-02" db="EMBL/GenBank/DDBJ databases">
        <title>A 6x draft sequence assembly of the Pongo pygmaeus abelii genome.</title>
        <authorList>
            <person name="Wilson R.K."/>
            <person name="Mardis E."/>
        </authorList>
    </citation>
    <scope>NUCLEOTIDE SEQUENCE [LARGE SCALE GENOMIC DNA]</scope>
</reference>
<dbReference type="Pfam" id="PF15788">
    <property type="entry name" value="DUF4705"/>
    <property type="match status" value="2"/>
</dbReference>
<dbReference type="Proteomes" id="UP000001595">
    <property type="component" value="Chromosome 7"/>
</dbReference>
<evidence type="ECO:0000313" key="3">
    <source>
        <dbReference type="Ensembl" id="ENSPPYP00000036253.1"/>
    </source>
</evidence>
<reference evidence="3" key="2">
    <citation type="submission" date="2025-08" db="UniProtKB">
        <authorList>
            <consortium name="Ensembl"/>
        </authorList>
    </citation>
    <scope>IDENTIFICATION</scope>
</reference>
<organism evidence="3 4">
    <name type="scientific">Pongo abelii</name>
    <name type="common">Sumatran orangutan</name>
    <name type="synonym">Pongo pygmaeus abelii</name>
    <dbReference type="NCBI Taxonomy" id="9601"/>
    <lineage>
        <taxon>Eukaryota</taxon>
        <taxon>Metazoa</taxon>
        <taxon>Chordata</taxon>
        <taxon>Craniata</taxon>
        <taxon>Vertebrata</taxon>
        <taxon>Euteleostomi</taxon>
        <taxon>Mammalia</taxon>
        <taxon>Eutheria</taxon>
        <taxon>Euarchontoglires</taxon>
        <taxon>Primates</taxon>
        <taxon>Haplorrhini</taxon>
        <taxon>Catarrhini</taxon>
        <taxon>Hominidae</taxon>
        <taxon>Pongo</taxon>
    </lineage>
</organism>
<feature type="region of interest" description="Disordered" evidence="1">
    <location>
        <begin position="177"/>
        <end position="211"/>
    </location>
</feature>
<feature type="compositionally biased region" description="Low complexity" evidence="1">
    <location>
        <begin position="247"/>
        <end position="275"/>
    </location>
</feature>
<feature type="domain" description="DUF4705" evidence="2">
    <location>
        <begin position="24"/>
        <end position="65"/>
    </location>
</feature>
<evidence type="ECO:0000313" key="4">
    <source>
        <dbReference type="Proteomes" id="UP000001595"/>
    </source>
</evidence>
<feature type="region of interest" description="Disordered" evidence="1">
    <location>
        <begin position="381"/>
        <end position="400"/>
    </location>
</feature>
<dbReference type="InterPro" id="IPR031572">
    <property type="entry name" value="DUF4705"/>
</dbReference>
<protein>
    <recommendedName>
        <fullName evidence="2">DUF4705 domain-containing protein</fullName>
    </recommendedName>
</protein>
<dbReference type="Ensembl" id="ENSPPYT00000060462.1">
    <property type="protein sequence ID" value="ENSPPYP00000036253.1"/>
    <property type="gene ID" value="ENSPPYG00000035560.1"/>
</dbReference>
<sequence>PPRALPLPVGGLSRPSIDLTVGPPGPPLASPWPPRARLLPFGGLCRPSSCLPVASVGQAPASTVAFPGLAFAPLHPRQALNLLQSASPGPALPPGGLCRPKLSSSGPLPGQLLPPAGLYGPKSSSTRPRLTQLLPLGGLSRCTTSSSRPPPAQLLPLGGLSRCTTSSSRPLQAQLLLPPSGLFRPSPAHTSRRPSHAPHLTFGGPFRPRARPLVSLSRPTSCLPTASLGPARSSRRPFRARFVPFGSLSRPSTSSSRPLQTQLQPHGVLSRPSSSSRLRLRARLLPHSHRLGLSSWPAPGGLCCPKTSSSHALPAQLRPPRWRLWAQRLALRRRLRAPRLPPVGSSRPSLGLPVAPVGPTRHEVGLPGPMSGLRRPLRAQHVLEWAPPGPAPASRRRLEA</sequence>
<name>A0A8I5U105_PONAB</name>
<reference evidence="3" key="3">
    <citation type="submission" date="2025-09" db="UniProtKB">
        <authorList>
            <consortium name="Ensembl"/>
        </authorList>
    </citation>
    <scope>IDENTIFICATION</scope>
</reference>
<accession>A0A8I5U105</accession>
<feature type="region of interest" description="Disordered" evidence="1">
    <location>
        <begin position="141"/>
        <end position="165"/>
    </location>
</feature>